<dbReference type="Proteomes" id="UP000030746">
    <property type="component" value="Unassembled WGS sequence"/>
</dbReference>
<evidence type="ECO:0000256" key="1">
    <source>
        <dbReference type="ARBA" id="ARBA00022723"/>
    </source>
</evidence>
<dbReference type="OrthoDB" id="5282002at2759"/>
<dbReference type="Gene3D" id="6.10.140.2220">
    <property type="match status" value="1"/>
</dbReference>
<dbReference type="CTD" id="20247501"/>
<dbReference type="AlphaFoldDB" id="V4B4J9"/>
<evidence type="ECO:0000313" key="6">
    <source>
        <dbReference type="EMBL" id="ESP05403.1"/>
    </source>
</evidence>
<dbReference type="GeneID" id="20247501"/>
<evidence type="ECO:0000259" key="5">
    <source>
        <dbReference type="PROSITE" id="PS50865"/>
    </source>
</evidence>
<feature type="domain" description="MYND-type" evidence="5">
    <location>
        <begin position="169"/>
        <end position="217"/>
    </location>
</feature>
<dbReference type="KEGG" id="lgi:LOTGIDRAFT_228004"/>
<evidence type="ECO:0000256" key="2">
    <source>
        <dbReference type="ARBA" id="ARBA00022771"/>
    </source>
</evidence>
<keyword evidence="7" id="KW-1185">Reference proteome</keyword>
<proteinExistence type="predicted"/>
<dbReference type="Pfam" id="PF20179">
    <property type="entry name" value="MSS51_C"/>
    <property type="match status" value="1"/>
</dbReference>
<dbReference type="STRING" id="225164.V4B4J9"/>
<dbReference type="HOGENOM" id="CLU_022430_0_0_1"/>
<name>V4B4J9_LOTGI</name>
<keyword evidence="1" id="KW-0479">Metal-binding</keyword>
<keyword evidence="2 4" id="KW-0863">Zinc-finger</keyword>
<dbReference type="EMBL" id="KB199650">
    <property type="protein sequence ID" value="ESP05403.1"/>
    <property type="molecule type" value="Genomic_DNA"/>
</dbReference>
<protein>
    <recommendedName>
        <fullName evidence="5">MYND-type domain-containing protein</fullName>
    </recommendedName>
</protein>
<dbReference type="InterPro" id="IPR002893">
    <property type="entry name" value="Znf_MYND"/>
</dbReference>
<evidence type="ECO:0000313" key="7">
    <source>
        <dbReference type="Proteomes" id="UP000030746"/>
    </source>
</evidence>
<organism evidence="6 7">
    <name type="scientific">Lottia gigantea</name>
    <name type="common">Giant owl limpet</name>
    <dbReference type="NCBI Taxonomy" id="225164"/>
    <lineage>
        <taxon>Eukaryota</taxon>
        <taxon>Metazoa</taxon>
        <taxon>Spiralia</taxon>
        <taxon>Lophotrochozoa</taxon>
        <taxon>Mollusca</taxon>
        <taxon>Gastropoda</taxon>
        <taxon>Patellogastropoda</taxon>
        <taxon>Lottioidea</taxon>
        <taxon>Lottiidae</taxon>
        <taxon>Lottia</taxon>
    </lineage>
</organism>
<dbReference type="GO" id="GO:0042826">
    <property type="term" value="F:histone deacetylase binding"/>
    <property type="evidence" value="ECO:0007669"/>
    <property type="project" value="InterPro"/>
</dbReference>
<dbReference type="PANTHER" id="PTHR47085:SF1">
    <property type="entry name" value="ZINC FINGER MYND DOMAIN-CONTAINING PROTEIN 15"/>
    <property type="match status" value="1"/>
</dbReference>
<keyword evidence="3" id="KW-0862">Zinc</keyword>
<accession>V4B4J9</accession>
<dbReference type="RefSeq" id="XP_009043948.1">
    <property type="nucleotide sequence ID" value="XM_009045700.1"/>
</dbReference>
<dbReference type="InterPro" id="IPR042989">
    <property type="entry name" value="ZMY15"/>
</dbReference>
<reference evidence="6 7" key="1">
    <citation type="journal article" date="2013" name="Nature">
        <title>Insights into bilaterian evolution from three spiralian genomes.</title>
        <authorList>
            <person name="Simakov O."/>
            <person name="Marletaz F."/>
            <person name="Cho S.J."/>
            <person name="Edsinger-Gonzales E."/>
            <person name="Havlak P."/>
            <person name="Hellsten U."/>
            <person name="Kuo D.H."/>
            <person name="Larsson T."/>
            <person name="Lv J."/>
            <person name="Arendt D."/>
            <person name="Savage R."/>
            <person name="Osoegawa K."/>
            <person name="de Jong P."/>
            <person name="Grimwood J."/>
            <person name="Chapman J.A."/>
            <person name="Shapiro H."/>
            <person name="Aerts A."/>
            <person name="Otillar R.P."/>
            <person name="Terry A.Y."/>
            <person name="Boore J.L."/>
            <person name="Grigoriev I.V."/>
            <person name="Lindberg D.R."/>
            <person name="Seaver E.C."/>
            <person name="Weisblat D.A."/>
            <person name="Putnam N.H."/>
            <person name="Rokhsar D.S."/>
        </authorList>
    </citation>
    <scope>NUCLEOTIDE SEQUENCE [LARGE SCALE GENOMIC DNA]</scope>
</reference>
<dbReference type="PROSITE" id="PS50865">
    <property type="entry name" value="ZF_MYND_2"/>
    <property type="match status" value="1"/>
</dbReference>
<dbReference type="GO" id="GO:0008270">
    <property type="term" value="F:zinc ion binding"/>
    <property type="evidence" value="ECO:0007669"/>
    <property type="project" value="UniProtKB-KW"/>
</dbReference>
<evidence type="ECO:0000256" key="3">
    <source>
        <dbReference type="ARBA" id="ARBA00022833"/>
    </source>
</evidence>
<sequence length="532" mass="62446">MDPRKQMLKDPAEMAKFIDDYARDNPEAFAEFSKEMEYNMKNCENREEEICKLPKEDTVWLIVEQPTEKLDGKEQRCLILLDKEKQYLAYHMEELTVKTFIKQCYSLVCLGCLYPLSGKSRRPRLVTFKDPEVARSNILDISKLKIRYINPDSADRVLPDPELEYVRECSSCRRRGSPSLFKECAACTGSVYCSKECQTRDWKRTDELKEHGHKKWCKLIKSYIAKTDELATFPFTFTKETTDKEFHQYRYKKFLEDRGVYNQGLWRRECPLSLSDTGPCIFGQLSSDDNPYILPSETAILSCKPDKSIPSIKEPLRDWQTYYDWRGFKLDSPIAILLHIPITLYHVVIFYFAQQYNDQWRQIESDEKMIIHILGVEKEVEMLMVFQEFGYLLPNIEFEIHMFGVELHDTVNNTNKNYGNISITIHKQLYHDYNGDKPHLAIGFNAGISAYLNWGDTIIKLKNENIPSYFTDYCQYSCECSRRALSSVSITAEPTLINPFRNPVRKICTENNMPWYSNGFIFKLNYTEEAER</sequence>
<dbReference type="Pfam" id="PF01753">
    <property type="entry name" value="zf-MYND"/>
    <property type="match status" value="1"/>
</dbReference>
<dbReference type="PANTHER" id="PTHR47085">
    <property type="entry name" value="ZINC FINGER MYND DOMAIN-CONTAINING PROTEIN 15"/>
    <property type="match status" value="1"/>
</dbReference>
<dbReference type="InterPro" id="IPR046824">
    <property type="entry name" value="Mss51-like_C"/>
</dbReference>
<dbReference type="SUPFAM" id="SSF144232">
    <property type="entry name" value="HIT/MYND zinc finger-like"/>
    <property type="match status" value="1"/>
</dbReference>
<gene>
    <name evidence="6" type="ORF">LOTGIDRAFT_228004</name>
</gene>
<dbReference type="GO" id="GO:0045892">
    <property type="term" value="P:negative regulation of DNA-templated transcription"/>
    <property type="evidence" value="ECO:0007669"/>
    <property type="project" value="InterPro"/>
</dbReference>
<evidence type="ECO:0000256" key="4">
    <source>
        <dbReference type="PROSITE-ProRule" id="PRU00134"/>
    </source>
</evidence>
<dbReference type="OMA" id="GMWMYEC"/>